<dbReference type="SMART" id="SM01012">
    <property type="entry name" value="ANTAR"/>
    <property type="match status" value="1"/>
</dbReference>
<dbReference type="Gene3D" id="1.10.10.10">
    <property type="entry name" value="Winged helix-like DNA-binding domain superfamily/Winged helix DNA-binding domain"/>
    <property type="match status" value="1"/>
</dbReference>
<evidence type="ECO:0000313" key="7">
    <source>
        <dbReference type="Proteomes" id="UP000654257"/>
    </source>
</evidence>
<dbReference type="SMART" id="SM00065">
    <property type="entry name" value="GAF"/>
    <property type="match status" value="1"/>
</dbReference>
<keyword evidence="7" id="KW-1185">Reference proteome</keyword>
<keyword evidence="2" id="KW-0418">Kinase</keyword>
<evidence type="ECO:0000256" key="3">
    <source>
        <dbReference type="ARBA" id="ARBA00023015"/>
    </source>
</evidence>
<dbReference type="GO" id="GO:0016301">
    <property type="term" value="F:kinase activity"/>
    <property type="evidence" value="ECO:0007669"/>
    <property type="project" value="UniProtKB-KW"/>
</dbReference>
<dbReference type="Pfam" id="PF13185">
    <property type="entry name" value="GAF_2"/>
    <property type="match status" value="1"/>
</dbReference>
<dbReference type="Proteomes" id="UP000654257">
    <property type="component" value="Unassembled WGS sequence"/>
</dbReference>
<name>A0A917CZ79_9NOCA</name>
<reference evidence="6" key="2">
    <citation type="submission" date="2020-09" db="EMBL/GenBank/DDBJ databases">
        <authorList>
            <person name="Sun Q."/>
            <person name="Sedlacek I."/>
        </authorList>
    </citation>
    <scope>NUCLEOTIDE SEQUENCE</scope>
    <source>
        <strain evidence="6">CCM 7905</strain>
    </source>
</reference>
<evidence type="ECO:0000259" key="5">
    <source>
        <dbReference type="PROSITE" id="PS50921"/>
    </source>
</evidence>
<keyword evidence="1" id="KW-0808">Transferase</keyword>
<dbReference type="InterPro" id="IPR029016">
    <property type="entry name" value="GAF-like_dom_sf"/>
</dbReference>
<keyword evidence="3" id="KW-0805">Transcription regulation</keyword>
<organism evidence="6 7">
    <name type="scientific">Rhodococcoides trifolii</name>
    <dbReference type="NCBI Taxonomy" id="908250"/>
    <lineage>
        <taxon>Bacteria</taxon>
        <taxon>Bacillati</taxon>
        <taxon>Actinomycetota</taxon>
        <taxon>Actinomycetes</taxon>
        <taxon>Mycobacteriales</taxon>
        <taxon>Nocardiaceae</taxon>
        <taxon>Rhodococcoides</taxon>
    </lineage>
</organism>
<comment type="caution">
    <text evidence="6">The sequence shown here is derived from an EMBL/GenBank/DDBJ whole genome shotgun (WGS) entry which is preliminary data.</text>
</comment>
<evidence type="ECO:0000313" key="6">
    <source>
        <dbReference type="EMBL" id="GGG03669.1"/>
    </source>
</evidence>
<accession>A0A917CZ79</accession>
<proteinExistence type="predicted"/>
<dbReference type="SUPFAM" id="SSF52172">
    <property type="entry name" value="CheY-like"/>
    <property type="match status" value="1"/>
</dbReference>
<dbReference type="EMBL" id="BMCU01000002">
    <property type="protein sequence ID" value="GGG03669.1"/>
    <property type="molecule type" value="Genomic_DNA"/>
</dbReference>
<sequence length="248" mass="26869">MDNGHAEAALAPRVMAAAEFGRIVLSLGPRIENDDDLLELLQRAADSVRTVIPSAQYCSVTVDFDKRTYTAVYTDSKTLEIDKQQYRTDQGPCLHAARTGETVVVDCDETDDRWPEFGPAARSEGVHSFLAAPVLADTDRFGAVNIYGEDPSAFDDVDAELLSVVTSAVGRAIGDFARYRTVADIADGLREAMAHRAPIEQAKGILMALRGIDADTAFEVLADQSQRTNRKLRDVAADFVATASGKTE</sequence>
<gene>
    <name evidence="6" type="ORF">GCM10007304_17210</name>
</gene>
<dbReference type="SUPFAM" id="SSF55781">
    <property type="entry name" value="GAF domain-like"/>
    <property type="match status" value="1"/>
</dbReference>
<protein>
    <submittedName>
        <fullName evidence="6">Transcriptional regulator</fullName>
    </submittedName>
</protein>
<dbReference type="Pfam" id="PF03861">
    <property type="entry name" value="ANTAR"/>
    <property type="match status" value="1"/>
</dbReference>
<evidence type="ECO:0000256" key="4">
    <source>
        <dbReference type="ARBA" id="ARBA00023163"/>
    </source>
</evidence>
<dbReference type="GO" id="GO:0003723">
    <property type="term" value="F:RNA binding"/>
    <property type="evidence" value="ECO:0007669"/>
    <property type="project" value="InterPro"/>
</dbReference>
<dbReference type="InterPro" id="IPR012074">
    <property type="entry name" value="GAF_ANTAR"/>
</dbReference>
<dbReference type="AlphaFoldDB" id="A0A917CZ79"/>
<dbReference type="RefSeq" id="WP_188544395.1">
    <property type="nucleotide sequence ID" value="NZ_BMCU01000002.1"/>
</dbReference>
<dbReference type="PROSITE" id="PS50921">
    <property type="entry name" value="ANTAR"/>
    <property type="match status" value="1"/>
</dbReference>
<dbReference type="InterPro" id="IPR011006">
    <property type="entry name" value="CheY-like_superfamily"/>
</dbReference>
<dbReference type="PIRSF" id="PIRSF036625">
    <property type="entry name" value="GAF_ANTAR"/>
    <property type="match status" value="1"/>
</dbReference>
<keyword evidence="4" id="KW-0804">Transcription</keyword>
<dbReference type="InterPro" id="IPR036388">
    <property type="entry name" value="WH-like_DNA-bd_sf"/>
</dbReference>
<evidence type="ECO:0000256" key="1">
    <source>
        <dbReference type="ARBA" id="ARBA00022679"/>
    </source>
</evidence>
<dbReference type="InterPro" id="IPR003018">
    <property type="entry name" value="GAF"/>
</dbReference>
<dbReference type="Gene3D" id="3.30.450.40">
    <property type="match status" value="1"/>
</dbReference>
<evidence type="ECO:0000256" key="2">
    <source>
        <dbReference type="ARBA" id="ARBA00022777"/>
    </source>
</evidence>
<dbReference type="InterPro" id="IPR005561">
    <property type="entry name" value="ANTAR"/>
</dbReference>
<reference evidence="6" key="1">
    <citation type="journal article" date="2014" name="Int. J. Syst. Evol. Microbiol.">
        <title>Complete genome sequence of Corynebacterium casei LMG S-19264T (=DSM 44701T), isolated from a smear-ripened cheese.</title>
        <authorList>
            <consortium name="US DOE Joint Genome Institute (JGI-PGF)"/>
            <person name="Walter F."/>
            <person name="Albersmeier A."/>
            <person name="Kalinowski J."/>
            <person name="Ruckert C."/>
        </authorList>
    </citation>
    <scope>NUCLEOTIDE SEQUENCE</scope>
    <source>
        <strain evidence="6">CCM 7905</strain>
    </source>
</reference>
<feature type="domain" description="ANTAR" evidence="5">
    <location>
        <begin position="179"/>
        <end position="240"/>
    </location>
</feature>